<protein>
    <submittedName>
        <fullName evidence="1">Uncharacterized protein</fullName>
    </submittedName>
</protein>
<organism evidence="1 2">
    <name type="scientific">Pseudomonas phage TL</name>
    <dbReference type="NCBI Taxonomy" id="1406974"/>
    <lineage>
        <taxon>Viruses</taxon>
        <taxon>Duplodnaviria</taxon>
        <taxon>Heunggongvirae</taxon>
        <taxon>Uroviricota</taxon>
        <taxon>Caudoviricetes</taxon>
        <taxon>Bruynoghevirus</taxon>
        <taxon>Bruynoghevirus TL</taxon>
    </lineage>
</organism>
<evidence type="ECO:0000313" key="1">
    <source>
        <dbReference type="EMBL" id="CDI06770.1"/>
    </source>
</evidence>
<dbReference type="Proteomes" id="UP000019000">
    <property type="component" value="Segment"/>
</dbReference>
<dbReference type="EMBL" id="HG518155">
    <property type="protein sequence ID" value="CDI06770.1"/>
    <property type="molecule type" value="Genomic_DNA"/>
</dbReference>
<reference evidence="1 2" key="1">
    <citation type="submission" date="2014-01" db="EMBL/GenBank/DDBJ databases">
        <title>Whole genome sequence of a new Pseudomonas aeruginosa bacteriopphage TL.</title>
        <authorList>
            <person name="Krylov V.N."/>
            <person name="Pleteneva E.A."/>
            <person name="Burkaltseva M.V."/>
            <person name="Shaburova O.V."/>
            <person name="Akulenko N.V."/>
            <person name="Kulakov L.A."/>
        </authorList>
    </citation>
    <scope>NUCLEOTIDE SEQUENCE [LARGE SCALE GENOMIC DNA]</scope>
</reference>
<dbReference type="OrthoDB" id="18019at10239"/>
<gene>
    <name evidence="1" type="primary">gp08</name>
</gene>
<dbReference type="KEGG" id="vg:18500440"/>
<name>W0XAB0_9CAUD</name>
<keyword evidence="2" id="KW-1185">Reference proteome</keyword>
<dbReference type="RefSeq" id="YP_009007800.1">
    <property type="nucleotide sequence ID" value="NC_023583.1"/>
</dbReference>
<accession>W0XAB0</accession>
<dbReference type="GeneID" id="18500440"/>
<evidence type="ECO:0000313" key="2">
    <source>
        <dbReference type="Proteomes" id="UP000019000"/>
    </source>
</evidence>
<proteinExistence type="predicted"/>
<sequence length="126" mass="13822">MKNKPMIGQIMAQERRMKRRVEKRGFNMSLQEGPQEPRGELGFTLAAVGVESSRSAYLRHAKEAMIQSGEPCHHCMPVFGPKEGRCCNCARGLVMDSSVVSAVSSGSTTTRSSGLVLSTTCTRGWW</sequence>